<dbReference type="RefSeq" id="WP_090847068.1">
    <property type="nucleotide sequence ID" value="NZ_FMZL01000017.1"/>
</dbReference>
<evidence type="ECO:0000256" key="3">
    <source>
        <dbReference type="ARBA" id="ARBA00023172"/>
    </source>
</evidence>
<dbReference type="InterPro" id="IPR050090">
    <property type="entry name" value="Tyrosine_recombinase_XerCD"/>
</dbReference>
<dbReference type="Gene3D" id="1.10.443.10">
    <property type="entry name" value="Intergrase catalytic core"/>
    <property type="match status" value="1"/>
</dbReference>
<dbReference type="InterPro" id="IPR013762">
    <property type="entry name" value="Integrase-like_cat_sf"/>
</dbReference>
<dbReference type="Pfam" id="PF00589">
    <property type="entry name" value="Phage_integrase"/>
    <property type="match status" value="1"/>
</dbReference>
<protein>
    <submittedName>
        <fullName evidence="5">Site-specific recombinase XerD</fullName>
    </submittedName>
</protein>
<name>A0A1G6LZ58_9ACTN</name>
<reference evidence="6" key="1">
    <citation type="submission" date="2016-10" db="EMBL/GenBank/DDBJ databases">
        <authorList>
            <person name="Varghese N."/>
            <person name="Submissions S."/>
        </authorList>
    </citation>
    <scope>NUCLEOTIDE SEQUENCE [LARGE SCALE GENOMIC DNA]</scope>
    <source>
        <strain evidence="6">DSM 22619</strain>
    </source>
</reference>
<dbReference type="PANTHER" id="PTHR30349:SF41">
    <property type="entry name" value="INTEGRASE_RECOMBINASE PROTEIN MJ0367-RELATED"/>
    <property type="match status" value="1"/>
</dbReference>
<dbReference type="InterPro" id="IPR011010">
    <property type="entry name" value="DNA_brk_join_enz"/>
</dbReference>
<dbReference type="AlphaFoldDB" id="A0A1G6LZ58"/>
<dbReference type="SUPFAM" id="SSF56349">
    <property type="entry name" value="DNA breaking-rejoining enzymes"/>
    <property type="match status" value="1"/>
</dbReference>
<accession>A0A1G6LZ58</accession>
<sequence length="410" mass="44964">MKVQSDGVLIALEKGRNCRNWKLQVSLGYDALTGKYRKTSRTVHDMSKTQAKEELRRFVLELQNQSTLDANSVTVGEYAEEWLRERRSAAKPPRAGTLRNNDVAVRTIKKGLGNVLLKDLNAQQVASFYAGLVSGEATLSGRPMSGTSARKIATTLQQMLSKAVRRRLIQSNPCDLLEREDKPQVDTREKEPLSDADAACLVANLYDGTPDAHRIGATLCLELGLRREEMLGLSWGDIDLRGGEIHIHAAYTVDELALTRPKSVKGDRYLPIAGSPLQVRLLQWAKAQQVHLSKLGLPQSAITPVVTSATGGRIHPANFSRWWTSYCKRIGIRVCGLHTLRHTFASSLARRGANVKDIQDLIGDATGDVALNVYMHANADGKRKAMSEVSSLFHGGLPGSSLGLPERSLA</sequence>
<dbReference type="EMBL" id="FMZL01000017">
    <property type="protein sequence ID" value="SDC48553.1"/>
    <property type="molecule type" value="Genomic_DNA"/>
</dbReference>
<dbReference type="GO" id="GO:0006310">
    <property type="term" value="P:DNA recombination"/>
    <property type="evidence" value="ECO:0007669"/>
    <property type="project" value="UniProtKB-KW"/>
</dbReference>
<evidence type="ECO:0000313" key="5">
    <source>
        <dbReference type="EMBL" id="SDC48553.1"/>
    </source>
</evidence>
<organism evidence="5 6">
    <name type="scientific">Parafannyhessea umbonata</name>
    <dbReference type="NCBI Taxonomy" id="604330"/>
    <lineage>
        <taxon>Bacteria</taxon>
        <taxon>Bacillati</taxon>
        <taxon>Actinomycetota</taxon>
        <taxon>Coriobacteriia</taxon>
        <taxon>Coriobacteriales</taxon>
        <taxon>Atopobiaceae</taxon>
        <taxon>Parafannyhessea</taxon>
    </lineage>
</organism>
<dbReference type="InterPro" id="IPR002104">
    <property type="entry name" value="Integrase_catalytic"/>
</dbReference>
<keyword evidence="6" id="KW-1185">Reference proteome</keyword>
<evidence type="ECO:0000313" key="6">
    <source>
        <dbReference type="Proteomes" id="UP000198528"/>
    </source>
</evidence>
<evidence type="ECO:0000256" key="1">
    <source>
        <dbReference type="ARBA" id="ARBA00008857"/>
    </source>
</evidence>
<comment type="similarity">
    <text evidence="1">Belongs to the 'phage' integrase family.</text>
</comment>
<feature type="domain" description="Tyr recombinase" evidence="4">
    <location>
        <begin position="188"/>
        <end position="387"/>
    </location>
</feature>
<keyword evidence="2" id="KW-0238">DNA-binding</keyword>
<proteinExistence type="inferred from homology"/>
<dbReference type="Gene3D" id="1.10.150.130">
    <property type="match status" value="1"/>
</dbReference>
<evidence type="ECO:0000259" key="4">
    <source>
        <dbReference type="PROSITE" id="PS51898"/>
    </source>
</evidence>
<evidence type="ECO:0000256" key="2">
    <source>
        <dbReference type="ARBA" id="ARBA00023125"/>
    </source>
</evidence>
<dbReference type="InterPro" id="IPR025269">
    <property type="entry name" value="SAM-like_dom"/>
</dbReference>
<dbReference type="CDD" id="cd01189">
    <property type="entry name" value="INT_ICEBs1_C_like"/>
    <property type="match status" value="1"/>
</dbReference>
<gene>
    <name evidence="5" type="ORF">SAMN04487824_11737</name>
</gene>
<dbReference type="PANTHER" id="PTHR30349">
    <property type="entry name" value="PHAGE INTEGRASE-RELATED"/>
    <property type="match status" value="1"/>
</dbReference>
<dbReference type="InterPro" id="IPR010998">
    <property type="entry name" value="Integrase_recombinase_N"/>
</dbReference>
<dbReference type="GO" id="GO:0015074">
    <property type="term" value="P:DNA integration"/>
    <property type="evidence" value="ECO:0007669"/>
    <property type="project" value="InterPro"/>
</dbReference>
<dbReference type="GO" id="GO:0003677">
    <property type="term" value="F:DNA binding"/>
    <property type="evidence" value="ECO:0007669"/>
    <property type="project" value="UniProtKB-KW"/>
</dbReference>
<dbReference type="PROSITE" id="PS51898">
    <property type="entry name" value="TYR_RECOMBINASE"/>
    <property type="match status" value="1"/>
</dbReference>
<dbReference type="Pfam" id="PF13102">
    <property type="entry name" value="Phage_int_SAM_5"/>
    <property type="match status" value="1"/>
</dbReference>
<dbReference type="Proteomes" id="UP000198528">
    <property type="component" value="Unassembled WGS sequence"/>
</dbReference>
<keyword evidence="3" id="KW-0233">DNA recombination</keyword>